<keyword evidence="1" id="KW-0479">Metal-binding</keyword>
<organism evidence="3 4">
    <name type="scientific">Nocardia tenerifensis</name>
    <dbReference type="NCBI Taxonomy" id="228006"/>
    <lineage>
        <taxon>Bacteria</taxon>
        <taxon>Bacillati</taxon>
        <taxon>Actinomycetota</taxon>
        <taxon>Actinomycetes</taxon>
        <taxon>Mycobacteriales</taxon>
        <taxon>Nocardiaceae</taxon>
        <taxon>Nocardia</taxon>
    </lineage>
</organism>
<proteinExistence type="inferred from homology"/>
<evidence type="ECO:0000313" key="3">
    <source>
        <dbReference type="EMBL" id="PXX71132.1"/>
    </source>
</evidence>
<evidence type="ECO:0000256" key="1">
    <source>
        <dbReference type="RuleBase" id="RU003682"/>
    </source>
</evidence>
<comment type="similarity">
    <text evidence="1">Belongs to the iron/ascorbate-dependent oxidoreductase family.</text>
</comment>
<name>A0A318KFV9_9NOCA</name>
<dbReference type="GO" id="GO:0016491">
    <property type="term" value="F:oxidoreductase activity"/>
    <property type="evidence" value="ECO:0007669"/>
    <property type="project" value="UniProtKB-KW"/>
</dbReference>
<dbReference type="GO" id="GO:0046872">
    <property type="term" value="F:metal ion binding"/>
    <property type="evidence" value="ECO:0007669"/>
    <property type="project" value="UniProtKB-KW"/>
</dbReference>
<dbReference type="Pfam" id="PF13640">
    <property type="entry name" value="2OG-FeII_Oxy_3"/>
    <property type="match status" value="1"/>
</dbReference>
<dbReference type="RefSeq" id="WP_040741329.1">
    <property type="nucleotide sequence ID" value="NZ_QJKF01000001.1"/>
</dbReference>
<reference evidence="3 4" key="1">
    <citation type="submission" date="2018-05" db="EMBL/GenBank/DDBJ databases">
        <title>Genomic Encyclopedia of Type Strains, Phase IV (KMG-IV): sequencing the most valuable type-strain genomes for metagenomic binning, comparative biology and taxonomic classification.</title>
        <authorList>
            <person name="Goeker M."/>
        </authorList>
    </citation>
    <scope>NUCLEOTIDE SEQUENCE [LARGE SCALE GENOMIC DNA]</scope>
    <source>
        <strain evidence="3 4">DSM 44704</strain>
    </source>
</reference>
<protein>
    <submittedName>
        <fullName evidence="3">2-oxoglutarate-Fe(II)-dependent oxygenase superfamily protein</fullName>
    </submittedName>
</protein>
<dbReference type="Gene3D" id="2.60.120.620">
    <property type="entry name" value="q2cbj1_9rhob like domain"/>
    <property type="match status" value="1"/>
</dbReference>
<dbReference type="EMBL" id="QJKF01000001">
    <property type="protein sequence ID" value="PXX71132.1"/>
    <property type="molecule type" value="Genomic_DNA"/>
</dbReference>
<dbReference type="SUPFAM" id="SSF51197">
    <property type="entry name" value="Clavaminate synthase-like"/>
    <property type="match status" value="1"/>
</dbReference>
<keyword evidence="1" id="KW-0560">Oxidoreductase</keyword>
<gene>
    <name evidence="3" type="ORF">DFR70_101554</name>
</gene>
<dbReference type="PROSITE" id="PS51471">
    <property type="entry name" value="FE2OG_OXY"/>
    <property type="match status" value="1"/>
</dbReference>
<dbReference type="InterPro" id="IPR044862">
    <property type="entry name" value="Pro_4_hyd_alph_FE2OG_OXY"/>
</dbReference>
<feature type="domain" description="Fe2OG dioxygenase" evidence="2">
    <location>
        <begin position="133"/>
        <end position="257"/>
    </location>
</feature>
<evidence type="ECO:0000259" key="2">
    <source>
        <dbReference type="PROSITE" id="PS51471"/>
    </source>
</evidence>
<dbReference type="AlphaFoldDB" id="A0A318KFV9"/>
<keyword evidence="1" id="KW-0408">Iron</keyword>
<dbReference type="InterPro" id="IPR005123">
    <property type="entry name" value="Oxoglu/Fe-dep_dioxygenase_dom"/>
</dbReference>
<dbReference type="Proteomes" id="UP000247569">
    <property type="component" value="Unassembled WGS sequence"/>
</dbReference>
<sequence length="268" mass="29890">MTTATPALGNRVLDTTRREFDHEALAALLNGDVHAVRLTGFVRPDALDHLRKAFVGRQDHGPLATDPQFRRIGHAFSETSTEAGRGRYFAEARDNIERLREIAAPYAYPADDLRLLLDEIWPSGASLLRRDGQAFFAGVARYQLAGVDLEPHTDNVSRNLPADFAIRIVRQLSVNVYLDVPDRGGELQIWDDYPDEREYRDRSGERVYGIDRAAVGEPALVITPRVGDAIFIDPRRVHAVAPSQDRPRITIGLFIGVGDPAESLKVWS</sequence>
<evidence type="ECO:0000313" key="4">
    <source>
        <dbReference type="Proteomes" id="UP000247569"/>
    </source>
</evidence>
<comment type="caution">
    <text evidence="3">The sequence shown here is derived from an EMBL/GenBank/DDBJ whole genome shotgun (WGS) entry which is preliminary data.</text>
</comment>
<keyword evidence="4" id="KW-1185">Reference proteome</keyword>
<accession>A0A318KFV9</accession>
<dbReference type="OrthoDB" id="6532393at2"/>